<evidence type="ECO:0000313" key="9">
    <source>
        <dbReference type="Proteomes" id="UP001146120"/>
    </source>
</evidence>
<comment type="similarity">
    <text evidence="7">Belongs to the dicarboxylate/amino acid:cation symporter (DAACS) (TC 2.A.23) family.</text>
</comment>
<feature type="transmembrane region" description="Helical" evidence="7">
    <location>
        <begin position="216"/>
        <end position="235"/>
    </location>
</feature>
<evidence type="ECO:0000256" key="3">
    <source>
        <dbReference type="ARBA" id="ARBA00022475"/>
    </source>
</evidence>
<keyword evidence="4 7" id="KW-0812">Transmembrane</keyword>
<comment type="caution">
    <text evidence="8">The sequence shown here is derived from an EMBL/GenBank/DDBJ whole genome shotgun (WGS) entry which is preliminary data.</text>
</comment>
<dbReference type="InterPro" id="IPR036458">
    <property type="entry name" value="Na:dicarbo_symporter_sf"/>
</dbReference>
<dbReference type="EMBL" id="DAKRPA010000240">
    <property type="protein sequence ID" value="DAZ94641.1"/>
    <property type="molecule type" value="Genomic_DNA"/>
</dbReference>
<accession>A0AAV2YMF0</accession>
<dbReference type="InterPro" id="IPR001991">
    <property type="entry name" value="Na-dicarboxylate_symporter"/>
</dbReference>
<dbReference type="PANTHER" id="PTHR42865">
    <property type="entry name" value="PROTON/GLUTAMATE-ASPARTATE SYMPORTER"/>
    <property type="match status" value="1"/>
</dbReference>
<dbReference type="PANTHER" id="PTHR42865:SF7">
    <property type="entry name" value="PROTON_GLUTAMATE-ASPARTATE SYMPORTER"/>
    <property type="match status" value="1"/>
</dbReference>
<evidence type="ECO:0000256" key="7">
    <source>
        <dbReference type="RuleBase" id="RU361216"/>
    </source>
</evidence>
<feature type="transmembrane region" description="Helical" evidence="7">
    <location>
        <begin position="284"/>
        <end position="304"/>
    </location>
</feature>
<keyword evidence="6 7" id="KW-0472">Membrane</keyword>
<dbReference type="PRINTS" id="PR00173">
    <property type="entry name" value="EDTRNSPORT"/>
</dbReference>
<dbReference type="GO" id="GO:0015293">
    <property type="term" value="F:symporter activity"/>
    <property type="evidence" value="ECO:0007669"/>
    <property type="project" value="UniProtKB-UniRule"/>
</dbReference>
<keyword evidence="9" id="KW-1185">Reference proteome</keyword>
<comment type="subcellular location">
    <subcellularLocation>
        <location evidence="1">Cell membrane</location>
        <topology evidence="1">Multi-pass membrane protein</topology>
    </subcellularLocation>
    <subcellularLocation>
        <location evidence="7">Membrane</location>
        <topology evidence="7">Multi-pass membrane protein</topology>
    </subcellularLocation>
</comment>
<dbReference type="AlphaFoldDB" id="A0AAV2YMF0"/>
<keyword evidence="7" id="KW-0769">Symport</keyword>
<name>A0AAV2YMF0_9STRA</name>
<reference evidence="8" key="1">
    <citation type="submission" date="2022-11" db="EMBL/GenBank/DDBJ databases">
        <authorList>
            <person name="Morgan W.R."/>
            <person name="Tartar A."/>
        </authorList>
    </citation>
    <scope>NUCLEOTIDE SEQUENCE</scope>
    <source>
        <strain evidence="8">ARSEF 373</strain>
    </source>
</reference>
<sequence>MVFASLTTGIATIVQLGKTSAIGVRTAIWFMMMSTVCATLSLVVALAWRSVHPEQMFQPRQRPQLLLSLTCTNGKFVEMVSETITCSADVESASTRFELLDITKAIVRGRRPGKRGLSDQITDIIFSLVPNNIMESFQQGAVMAVITFSLSFGAAAIANDEHDSPLLLVLAHMSNAFFYIITWVIDWSPIGVFSLVASSFVSLGPPDDAGMGAGRLMLCNLVCVLLVQLVIYPILLWFTTRRRPFKYMWQMLSCATFAFGCASSLVTLPVTLRCVESTREVSRALLHFVLTVGSIVHKNGTAMLFPNAVVFLAATASSEIKIGIAQMVIIIVVSVLASIGAAPIPNSGLFMVFSVWASAFPNDNVPTTFSYLVAIYWYIDRMSTLCNVLGDTYVARIIAEHVDETFESSEG</sequence>
<evidence type="ECO:0000256" key="6">
    <source>
        <dbReference type="ARBA" id="ARBA00023136"/>
    </source>
</evidence>
<evidence type="ECO:0000256" key="5">
    <source>
        <dbReference type="ARBA" id="ARBA00022989"/>
    </source>
</evidence>
<keyword evidence="2 7" id="KW-0813">Transport</keyword>
<gene>
    <name evidence="8" type="ORF">N0F65_010728</name>
</gene>
<evidence type="ECO:0000256" key="1">
    <source>
        <dbReference type="ARBA" id="ARBA00004651"/>
    </source>
</evidence>
<proteinExistence type="inferred from homology"/>
<feature type="transmembrane region" description="Helical" evidence="7">
    <location>
        <begin position="324"/>
        <end position="344"/>
    </location>
</feature>
<organism evidence="8 9">
    <name type="scientific">Lagenidium giganteum</name>
    <dbReference type="NCBI Taxonomy" id="4803"/>
    <lineage>
        <taxon>Eukaryota</taxon>
        <taxon>Sar</taxon>
        <taxon>Stramenopiles</taxon>
        <taxon>Oomycota</taxon>
        <taxon>Peronosporomycetes</taxon>
        <taxon>Pythiales</taxon>
        <taxon>Pythiaceae</taxon>
    </lineage>
</organism>
<evidence type="ECO:0000256" key="4">
    <source>
        <dbReference type="ARBA" id="ARBA00022692"/>
    </source>
</evidence>
<feature type="transmembrane region" description="Helical" evidence="7">
    <location>
        <begin position="178"/>
        <end position="204"/>
    </location>
</feature>
<feature type="transmembrane region" description="Helical" evidence="7">
    <location>
        <begin position="27"/>
        <end position="48"/>
    </location>
</feature>
<reference evidence="8" key="2">
    <citation type="journal article" date="2023" name="Microbiol Resour">
        <title>Decontamination and Annotation of the Draft Genome Sequence of the Oomycete Lagenidium giganteum ARSEF 373.</title>
        <authorList>
            <person name="Morgan W.R."/>
            <person name="Tartar A."/>
        </authorList>
    </citation>
    <scope>NUCLEOTIDE SEQUENCE</scope>
    <source>
        <strain evidence="8">ARSEF 373</strain>
    </source>
</reference>
<dbReference type="Proteomes" id="UP001146120">
    <property type="component" value="Unassembled WGS sequence"/>
</dbReference>
<dbReference type="SUPFAM" id="SSF118215">
    <property type="entry name" value="Proton glutamate symport protein"/>
    <property type="match status" value="1"/>
</dbReference>
<evidence type="ECO:0000256" key="2">
    <source>
        <dbReference type="ARBA" id="ARBA00022448"/>
    </source>
</evidence>
<evidence type="ECO:0000313" key="8">
    <source>
        <dbReference type="EMBL" id="DAZ94641.1"/>
    </source>
</evidence>
<dbReference type="GO" id="GO:0005886">
    <property type="term" value="C:plasma membrane"/>
    <property type="evidence" value="ECO:0007669"/>
    <property type="project" value="UniProtKB-SubCell"/>
</dbReference>
<dbReference type="Pfam" id="PF00375">
    <property type="entry name" value="SDF"/>
    <property type="match status" value="1"/>
</dbReference>
<feature type="transmembrane region" description="Helical" evidence="7">
    <location>
        <begin position="247"/>
        <end position="272"/>
    </location>
</feature>
<keyword evidence="3" id="KW-1003">Cell membrane</keyword>
<dbReference type="Gene3D" id="1.10.3860.10">
    <property type="entry name" value="Sodium:dicarboxylate symporter"/>
    <property type="match status" value="1"/>
</dbReference>
<keyword evidence="5 7" id="KW-1133">Transmembrane helix</keyword>
<protein>
    <recommendedName>
        <fullName evidence="7">Amino acid transporter</fullName>
    </recommendedName>
</protein>